<dbReference type="PANTHER" id="PTHR31131">
    <property type="entry name" value="CHROMOSOME 1, WHOLE GENOME SHOTGUN SEQUENCE"/>
    <property type="match status" value="1"/>
</dbReference>
<dbReference type="STRING" id="1121950.SAMN02745243_02346"/>
<protein>
    <recommendedName>
        <fullName evidence="1">CASTOR ACT domain-containing protein</fullName>
    </recommendedName>
</protein>
<dbReference type="SUPFAM" id="SSF55021">
    <property type="entry name" value="ACT-like"/>
    <property type="match status" value="2"/>
</dbReference>
<keyword evidence="3" id="KW-1185">Reference proteome</keyword>
<evidence type="ECO:0000313" key="3">
    <source>
        <dbReference type="Proteomes" id="UP000184301"/>
    </source>
</evidence>
<dbReference type="InterPro" id="IPR016540">
    <property type="entry name" value="UCP008459"/>
</dbReference>
<reference evidence="2 3" key="1">
    <citation type="submission" date="2016-11" db="EMBL/GenBank/DDBJ databases">
        <authorList>
            <person name="Jaros S."/>
            <person name="Januszkiewicz K."/>
            <person name="Wedrychowicz H."/>
        </authorList>
    </citation>
    <scope>NUCLEOTIDE SEQUENCE [LARGE SCALE GENOMIC DNA]</scope>
    <source>
        <strain evidence="2 3">DSM 15480</strain>
    </source>
</reference>
<feature type="domain" description="CASTOR ACT" evidence="1">
    <location>
        <begin position="54"/>
        <end position="115"/>
    </location>
</feature>
<dbReference type="Pfam" id="PF13840">
    <property type="entry name" value="ACT_7"/>
    <property type="match status" value="1"/>
</dbReference>
<dbReference type="EMBL" id="FQZY01000032">
    <property type="protein sequence ID" value="SHK16248.1"/>
    <property type="molecule type" value="Genomic_DNA"/>
</dbReference>
<name>A0A1M6Q7X0_9FIRM</name>
<dbReference type="AlphaFoldDB" id="A0A1M6Q7X0"/>
<evidence type="ECO:0000259" key="1">
    <source>
        <dbReference type="Pfam" id="PF13840"/>
    </source>
</evidence>
<gene>
    <name evidence="2" type="ORF">SAMN02745243_02346</name>
</gene>
<dbReference type="InterPro" id="IPR051719">
    <property type="entry name" value="CASTOR_mTORC1"/>
</dbReference>
<dbReference type="PIRSF" id="PIRSF008459">
    <property type="entry name" value="UCP008459"/>
    <property type="match status" value="1"/>
</dbReference>
<dbReference type="Proteomes" id="UP000184301">
    <property type="component" value="Unassembled WGS sequence"/>
</dbReference>
<dbReference type="InterPro" id="IPR027795">
    <property type="entry name" value="CASTOR_ACT_dom"/>
</dbReference>
<proteinExistence type="predicted"/>
<dbReference type="PANTHER" id="PTHR31131:SF6">
    <property type="entry name" value="CASTOR ACT DOMAIN-CONTAINING PROTEIN"/>
    <property type="match status" value="1"/>
</dbReference>
<accession>A0A1M6Q7X0</accession>
<evidence type="ECO:0000313" key="2">
    <source>
        <dbReference type="EMBL" id="SHK16248.1"/>
    </source>
</evidence>
<dbReference type="InterPro" id="IPR045865">
    <property type="entry name" value="ACT-like_dom_sf"/>
</dbReference>
<organism evidence="2 3">
    <name type="scientific">Hespellia stercorisuis DSM 15480</name>
    <dbReference type="NCBI Taxonomy" id="1121950"/>
    <lineage>
        <taxon>Bacteria</taxon>
        <taxon>Bacillati</taxon>
        <taxon>Bacillota</taxon>
        <taxon>Clostridia</taxon>
        <taxon>Lachnospirales</taxon>
        <taxon>Lachnospiraceae</taxon>
        <taxon>Hespellia</taxon>
    </lineage>
</organism>
<sequence>MIELKRLDYDFTVCKVKEIRAEDLEGELYFIGKSEEELSLVCLTSNVPADTIEREDGWKSFRIQGVLDFSLIGILAPITAILADNKIGIFAVSTYNTDYILVKREDFDAAMSTLAKSGYTIV</sequence>
<dbReference type="Gene3D" id="3.30.2130.10">
    <property type="entry name" value="VC0802-like"/>
    <property type="match status" value="1"/>
</dbReference>